<keyword evidence="10 12" id="KW-0472">Membrane</keyword>
<dbReference type="eggNOG" id="KOG3094">
    <property type="taxonomic scope" value="Eukaryota"/>
</dbReference>
<dbReference type="VEuPathDB" id="FungiDB:AMAG_16340"/>
<evidence type="ECO:0000256" key="4">
    <source>
        <dbReference type="ARBA" id="ARBA00022448"/>
    </source>
</evidence>
<evidence type="ECO:0000256" key="8">
    <source>
        <dbReference type="ARBA" id="ARBA00022989"/>
    </source>
</evidence>
<evidence type="ECO:0000256" key="11">
    <source>
        <dbReference type="SAM" id="MobiDB-lite"/>
    </source>
</evidence>
<feature type="region of interest" description="Disordered" evidence="11">
    <location>
        <begin position="1"/>
        <end position="76"/>
    </location>
</feature>
<feature type="transmembrane region" description="Helical" evidence="12">
    <location>
        <begin position="308"/>
        <end position="329"/>
    </location>
</feature>
<dbReference type="GO" id="GO:0005793">
    <property type="term" value="C:endoplasmic reticulum-Golgi intermediate compartment"/>
    <property type="evidence" value="ECO:0007669"/>
    <property type="project" value="TreeGrafter"/>
</dbReference>
<protein>
    <recommendedName>
        <fullName evidence="15">YIF1-domain-containing protein</fullName>
    </recommendedName>
</protein>
<feature type="transmembrane region" description="Helical" evidence="12">
    <location>
        <begin position="378"/>
        <end position="399"/>
    </location>
</feature>
<dbReference type="GO" id="GO:0030134">
    <property type="term" value="C:COPII-coated ER to Golgi transport vesicle"/>
    <property type="evidence" value="ECO:0007669"/>
    <property type="project" value="TreeGrafter"/>
</dbReference>
<dbReference type="GO" id="GO:0005789">
    <property type="term" value="C:endoplasmic reticulum membrane"/>
    <property type="evidence" value="ECO:0007669"/>
    <property type="project" value="UniProtKB-SubCell"/>
</dbReference>
<evidence type="ECO:0000313" key="13">
    <source>
        <dbReference type="EMBL" id="KNE71916.1"/>
    </source>
</evidence>
<feature type="region of interest" description="Disordered" evidence="11">
    <location>
        <begin position="99"/>
        <end position="184"/>
    </location>
</feature>
<evidence type="ECO:0000256" key="2">
    <source>
        <dbReference type="ARBA" id="ARBA00004653"/>
    </source>
</evidence>
<dbReference type="GO" id="GO:0006888">
    <property type="term" value="P:endoplasmic reticulum to Golgi vesicle-mediated transport"/>
    <property type="evidence" value="ECO:0007669"/>
    <property type="project" value="InterPro"/>
</dbReference>
<feature type="transmembrane region" description="Helical" evidence="12">
    <location>
        <begin position="341"/>
        <end position="366"/>
    </location>
</feature>
<evidence type="ECO:0000256" key="9">
    <source>
        <dbReference type="ARBA" id="ARBA00023034"/>
    </source>
</evidence>
<keyword evidence="7" id="KW-0653">Protein transport</keyword>
<dbReference type="GO" id="GO:0015031">
    <property type="term" value="P:protein transport"/>
    <property type="evidence" value="ECO:0007669"/>
    <property type="project" value="UniProtKB-KW"/>
</dbReference>
<accession>A0A0L0TB22</accession>
<keyword evidence="5 12" id="KW-0812">Transmembrane</keyword>
<proteinExistence type="inferred from homology"/>
<dbReference type="InterPro" id="IPR005578">
    <property type="entry name" value="Yif1_fam"/>
</dbReference>
<evidence type="ECO:0000256" key="7">
    <source>
        <dbReference type="ARBA" id="ARBA00022927"/>
    </source>
</evidence>
<evidence type="ECO:0000256" key="5">
    <source>
        <dbReference type="ARBA" id="ARBA00022692"/>
    </source>
</evidence>
<feature type="compositionally biased region" description="Low complexity" evidence="11">
    <location>
        <begin position="101"/>
        <end position="128"/>
    </location>
</feature>
<keyword evidence="8 12" id="KW-1133">Transmembrane helix</keyword>
<gene>
    <name evidence="13" type="ORF">AMAG_16340</name>
</gene>
<organism evidence="13 14">
    <name type="scientific">Allomyces macrogynus (strain ATCC 38327)</name>
    <name type="common">Allomyces javanicus var. macrogynus</name>
    <dbReference type="NCBI Taxonomy" id="578462"/>
    <lineage>
        <taxon>Eukaryota</taxon>
        <taxon>Fungi</taxon>
        <taxon>Fungi incertae sedis</taxon>
        <taxon>Blastocladiomycota</taxon>
        <taxon>Blastocladiomycetes</taxon>
        <taxon>Blastocladiales</taxon>
        <taxon>Blastocladiaceae</taxon>
        <taxon>Allomyces</taxon>
    </lineage>
</organism>
<feature type="compositionally biased region" description="Low complexity" evidence="11">
    <location>
        <begin position="163"/>
        <end position="179"/>
    </location>
</feature>
<dbReference type="OrthoDB" id="337750at2759"/>
<keyword evidence="9" id="KW-0333">Golgi apparatus</keyword>
<evidence type="ECO:0000313" key="14">
    <source>
        <dbReference type="Proteomes" id="UP000054350"/>
    </source>
</evidence>
<reference evidence="14" key="2">
    <citation type="submission" date="2009-11" db="EMBL/GenBank/DDBJ databases">
        <title>The Genome Sequence of Allomyces macrogynus strain ATCC 38327.</title>
        <authorList>
            <consortium name="The Broad Institute Genome Sequencing Platform"/>
            <person name="Russ C."/>
            <person name="Cuomo C."/>
            <person name="Shea T."/>
            <person name="Young S.K."/>
            <person name="Zeng Q."/>
            <person name="Koehrsen M."/>
            <person name="Haas B."/>
            <person name="Borodovsky M."/>
            <person name="Guigo R."/>
            <person name="Alvarado L."/>
            <person name="Berlin A."/>
            <person name="Borenstein D."/>
            <person name="Chen Z."/>
            <person name="Engels R."/>
            <person name="Freedman E."/>
            <person name="Gellesch M."/>
            <person name="Goldberg J."/>
            <person name="Griggs A."/>
            <person name="Gujja S."/>
            <person name="Heiman D."/>
            <person name="Hepburn T."/>
            <person name="Howarth C."/>
            <person name="Jen D."/>
            <person name="Larson L."/>
            <person name="Lewis B."/>
            <person name="Mehta T."/>
            <person name="Park D."/>
            <person name="Pearson M."/>
            <person name="Roberts A."/>
            <person name="Saif S."/>
            <person name="Shenoy N."/>
            <person name="Sisk P."/>
            <person name="Stolte C."/>
            <person name="Sykes S."/>
            <person name="Walk T."/>
            <person name="White J."/>
            <person name="Yandava C."/>
            <person name="Burger G."/>
            <person name="Gray M.W."/>
            <person name="Holland P.W.H."/>
            <person name="King N."/>
            <person name="Lang F.B.F."/>
            <person name="Roger A.J."/>
            <person name="Ruiz-Trillo I."/>
            <person name="Lander E."/>
            <person name="Nusbaum C."/>
        </authorList>
    </citation>
    <scope>NUCLEOTIDE SEQUENCE [LARGE SCALE GENOMIC DNA]</scope>
    <source>
        <strain evidence="14">ATCC 38327</strain>
    </source>
</reference>
<keyword evidence="6" id="KW-0256">Endoplasmic reticulum</keyword>
<feature type="compositionally biased region" description="Pro residues" evidence="11">
    <location>
        <begin position="20"/>
        <end position="30"/>
    </location>
</feature>
<dbReference type="PANTHER" id="PTHR14083">
    <property type="entry name" value="YIP1 INTERACTING FACTOR HOMOLOG YIF1 PROTEIN"/>
    <property type="match status" value="1"/>
</dbReference>
<keyword evidence="14" id="KW-1185">Reference proteome</keyword>
<dbReference type="STRING" id="578462.A0A0L0TB22"/>
<feature type="transmembrane region" description="Helical" evidence="12">
    <location>
        <begin position="450"/>
        <end position="468"/>
    </location>
</feature>
<dbReference type="Pfam" id="PF03878">
    <property type="entry name" value="YIF1"/>
    <property type="match status" value="1"/>
</dbReference>
<feature type="region of interest" description="Disordered" evidence="11">
    <location>
        <begin position="265"/>
        <end position="286"/>
    </location>
</feature>
<evidence type="ECO:0000256" key="6">
    <source>
        <dbReference type="ARBA" id="ARBA00022824"/>
    </source>
</evidence>
<evidence type="ECO:0000256" key="10">
    <source>
        <dbReference type="ARBA" id="ARBA00023136"/>
    </source>
</evidence>
<dbReference type="OMA" id="RHVAQVG"/>
<dbReference type="EMBL" id="GG745375">
    <property type="protein sequence ID" value="KNE71916.1"/>
    <property type="molecule type" value="Genomic_DNA"/>
</dbReference>
<reference evidence="13 14" key="1">
    <citation type="submission" date="2009-11" db="EMBL/GenBank/DDBJ databases">
        <title>Annotation of Allomyces macrogynus ATCC 38327.</title>
        <authorList>
            <consortium name="The Broad Institute Genome Sequencing Platform"/>
            <person name="Russ C."/>
            <person name="Cuomo C."/>
            <person name="Burger G."/>
            <person name="Gray M.W."/>
            <person name="Holland P.W.H."/>
            <person name="King N."/>
            <person name="Lang F.B.F."/>
            <person name="Roger A.J."/>
            <person name="Ruiz-Trillo I."/>
            <person name="Young S.K."/>
            <person name="Zeng Q."/>
            <person name="Gargeya S."/>
            <person name="Fitzgerald M."/>
            <person name="Haas B."/>
            <person name="Abouelleil A."/>
            <person name="Alvarado L."/>
            <person name="Arachchi H.M."/>
            <person name="Berlin A."/>
            <person name="Chapman S.B."/>
            <person name="Gearin G."/>
            <person name="Goldberg J."/>
            <person name="Griggs A."/>
            <person name="Gujja S."/>
            <person name="Hansen M."/>
            <person name="Heiman D."/>
            <person name="Howarth C."/>
            <person name="Larimer J."/>
            <person name="Lui A."/>
            <person name="MacDonald P.J.P."/>
            <person name="McCowen C."/>
            <person name="Montmayeur A."/>
            <person name="Murphy C."/>
            <person name="Neiman D."/>
            <person name="Pearson M."/>
            <person name="Priest M."/>
            <person name="Roberts A."/>
            <person name="Saif S."/>
            <person name="Shea T."/>
            <person name="Sisk P."/>
            <person name="Stolte C."/>
            <person name="Sykes S."/>
            <person name="Wortman J."/>
            <person name="Nusbaum C."/>
            <person name="Birren B."/>
        </authorList>
    </citation>
    <scope>NUCLEOTIDE SEQUENCE [LARGE SCALE GENOMIC DNA]</scope>
    <source>
        <strain evidence="13 14">ATCC 38327</strain>
    </source>
</reference>
<feature type="compositionally biased region" description="Low complexity" evidence="11">
    <location>
        <begin position="31"/>
        <end position="57"/>
    </location>
</feature>
<dbReference type="AlphaFoldDB" id="A0A0L0TB22"/>
<name>A0A0L0TB22_ALLM3</name>
<evidence type="ECO:0000256" key="3">
    <source>
        <dbReference type="ARBA" id="ARBA00009727"/>
    </source>
</evidence>
<comment type="subcellular location">
    <subcellularLocation>
        <location evidence="1">Endoplasmic reticulum membrane</location>
        <topology evidence="1">Multi-pass membrane protein</topology>
    </subcellularLocation>
    <subcellularLocation>
        <location evidence="2">Golgi apparatus membrane</location>
        <topology evidence="2">Multi-pass membrane protein</topology>
    </subcellularLocation>
</comment>
<dbReference type="GO" id="GO:0000139">
    <property type="term" value="C:Golgi membrane"/>
    <property type="evidence" value="ECO:0007669"/>
    <property type="project" value="UniProtKB-SubCell"/>
</dbReference>
<keyword evidence="4" id="KW-0813">Transport</keyword>
<evidence type="ECO:0000256" key="12">
    <source>
        <dbReference type="SAM" id="Phobius"/>
    </source>
</evidence>
<evidence type="ECO:0008006" key="15">
    <source>
        <dbReference type="Google" id="ProtNLM"/>
    </source>
</evidence>
<dbReference type="PANTHER" id="PTHR14083:SF0">
    <property type="entry name" value="YIP1D-INTERACTING FACTOR 1, ISOFORM C"/>
    <property type="match status" value="1"/>
</dbReference>
<dbReference type="Proteomes" id="UP000054350">
    <property type="component" value="Unassembled WGS sequence"/>
</dbReference>
<evidence type="ECO:0000256" key="1">
    <source>
        <dbReference type="ARBA" id="ARBA00004477"/>
    </source>
</evidence>
<comment type="similarity">
    <text evidence="3">Belongs to the YIF1 family.</text>
</comment>
<sequence>MYRPVAPPTAAHPGSSATAAPPPLVHPVPVPAARAAANASPAPHAMHAGYAPSSGAPTPAPAGGGGPTPSYSPAPAPAPGYAPAAVAQNQYYAPRQQQPMQGYAGYQPAQPQGQPMQQQQAYWQQQPQRPATGQGFQPMPVPQGQYAGYAPATGRMASPMPPQQGQQQQGQQQQQQQPQAPTVPLFNPAAFAGLVTDPTAQIGMQLGSKAVLAGQEYVNQNINRYFNLPHLKYYFNVSNSYVQSKLQLVLFPFRQRHWHRRTVRLEHPPGYPTSATGATPASPVVSGALSPTPATTALAEYRPPREDVLAPDLYIPVMAFVTYVLLVGLDLGQRHAFHPQVLGLTASTAFFLVLCEVLLVKLGCYLFSVQAAVPVLDLVSYAGYKFVGIITTLLAAFLAPVLGTWPYWIALAYTSLALGFFSLRSMRYIVIPEAGSSTSTIHIPQRRRRINFLAGVVFLQMLTSWILVR</sequence>